<evidence type="ECO:0000313" key="7">
    <source>
        <dbReference type="EMBL" id="KAJ7692748.1"/>
    </source>
</evidence>
<evidence type="ECO:0000256" key="5">
    <source>
        <dbReference type="SAM" id="Phobius"/>
    </source>
</evidence>
<accession>A0AAD7DIY3</accession>
<dbReference type="GO" id="GO:0022857">
    <property type="term" value="F:transmembrane transporter activity"/>
    <property type="evidence" value="ECO:0007669"/>
    <property type="project" value="InterPro"/>
</dbReference>
<feature type="transmembrane region" description="Helical" evidence="5">
    <location>
        <begin position="103"/>
        <end position="123"/>
    </location>
</feature>
<dbReference type="EMBL" id="JARKIE010000050">
    <property type="protein sequence ID" value="KAJ7692748.1"/>
    <property type="molecule type" value="Genomic_DNA"/>
</dbReference>
<evidence type="ECO:0000313" key="8">
    <source>
        <dbReference type="Proteomes" id="UP001221757"/>
    </source>
</evidence>
<dbReference type="PANTHER" id="PTHR23501">
    <property type="entry name" value="MAJOR FACILITATOR SUPERFAMILY"/>
    <property type="match status" value="1"/>
</dbReference>
<comment type="subcellular location">
    <subcellularLocation>
        <location evidence="1">Membrane</location>
        <topology evidence="1">Multi-pass membrane protein</topology>
    </subcellularLocation>
</comment>
<proteinExistence type="predicted"/>
<dbReference type="Gene3D" id="1.20.1250.20">
    <property type="entry name" value="MFS general substrate transporter like domains"/>
    <property type="match status" value="1"/>
</dbReference>
<dbReference type="SUPFAM" id="SSF103473">
    <property type="entry name" value="MFS general substrate transporter"/>
    <property type="match status" value="1"/>
</dbReference>
<organism evidence="7 8">
    <name type="scientific">Mycena rosella</name>
    <name type="common">Pink bonnet</name>
    <name type="synonym">Agaricus rosellus</name>
    <dbReference type="NCBI Taxonomy" id="1033263"/>
    <lineage>
        <taxon>Eukaryota</taxon>
        <taxon>Fungi</taxon>
        <taxon>Dikarya</taxon>
        <taxon>Basidiomycota</taxon>
        <taxon>Agaricomycotina</taxon>
        <taxon>Agaricomycetes</taxon>
        <taxon>Agaricomycetidae</taxon>
        <taxon>Agaricales</taxon>
        <taxon>Marasmiineae</taxon>
        <taxon>Mycenaceae</taxon>
        <taxon>Mycena</taxon>
    </lineage>
</organism>
<protein>
    <submittedName>
        <fullName evidence="7">Major facilitator superfamily domain-containing protein</fullName>
    </submittedName>
</protein>
<dbReference type="InterPro" id="IPR020846">
    <property type="entry name" value="MFS_dom"/>
</dbReference>
<evidence type="ECO:0000256" key="3">
    <source>
        <dbReference type="ARBA" id="ARBA00022989"/>
    </source>
</evidence>
<dbReference type="Proteomes" id="UP001221757">
    <property type="component" value="Unassembled WGS sequence"/>
</dbReference>
<keyword evidence="3 5" id="KW-1133">Transmembrane helix</keyword>
<gene>
    <name evidence="7" type="ORF">B0H17DRAFT_1200322</name>
</gene>
<sequence>MALDNTIIATAILDEIYAFIGLTRREATAATQLLFGKIYTFLPIKWVFIGAISIFEIGSFLCGAAPTSAMLILGRALAGVGNAGIFAGALIIIANTVPLEKRPLYTGLLGGMFGIASVAGPLMRGVFTDRLTWRWCASHSTPQKFQSAGA</sequence>
<feature type="transmembrane region" description="Helical" evidence="5">
    <location>
        <begin position="44"/>
        <end position="64"/>
    </location>
</feature>
<feature type="domain" description="Major facilitator superfamily (MFS) profile" evidence="6">
    <location>
        <begin position="1"/>
        <end position="150"/>
    </location>
</feature>
<dbReference type="InterPro" id="IPR036259">
    <property type="entry name" value="MFS_trans_sf"/>
</dbReference>
<dbReference type="AlphaFoldDB" id="A0AAD7DIY3"/>
<dbReference type="InterPro" id="IPR011701">
    <property type="entry name" value="MFS"/>
</dbReference>
<keyword evidence="2 5" id="KW-0812">Transmembrane</keyword>
<comment type="caution">
    <text evidence="7">The sequence shown here is derived from an EMBL/GenBank/DDBJ whole genome shotgun (WGS) entry which is preliminary data.</text>
</comment>
<dbReference type="PANTHER" id="PTHR23501:SF199">
    <property type="entry name" value="MFS EFFLUX TRANSPORTER INPD-RELATED"/>
    <property type="match status" value="1"/>
</dbReference>
<dbReference type="PROSITE" id="PS50850">
    <property type="entry name" value="MFS"/>
    <property type="match status" value="1"/>
</dbReference>
<evidence type="ECO:0000256" key="1">
    <source>
        <dbReference type="ARBA" id="ARBA00004141"/>
    </source>
</evidence>
<keyword evidence="4 5" id="KW-0472">Membrane</keyword>
<reference evidence="7" key="1">
    <citation type="submission" date="2023-03" db="EMBL/GenBank/DDBJ databases">
        <title>Massive genome expansion in bonnet fungi (Mycena s.s.) driven by repeated elements and novel gene families across ecological guilds.</title>
        <authorList>
            <consortium name="Lawrence Berkeley National Laboratory"/>
            <person name="Harder C.B."/>
            <person name="Miyauchi S."/>
            <person name="Viragh M."/>
            <person name="Kuo A."/>
            <person name="Thoen E."/>
            <person name="Andreopoulos B."/>
            <person name="Lu D."/>
            <person name="Skrede I."/>
            <person name="Drula E."/>
            <person name="Henrissat B."/>
            <person name="Morin E."/>
            <person name="Kohler A."/>
            <person name="Barry K."/>
            <person name="LaButti K."/>
            <person name="Morin E."/>
            <person name="Salamov A."/>
            <person name="Lipzen A."/>
            <person name="Mereny Z."/>
            <person name="Hegedus B."/>
            <person name="Baldrian P."/>
            <person name="Stursova M."/>
            <person name="Weitz H."/>
            <person name="Taylor A."/>
            <person name="Grigoriev I.V."/>
            <person name="Nagy L.G."/>
            <person name="Martin F."/>
            <person name="Kauserud H."/>
        </authorList>
    </citation>
    <scope>NUCLEOTIDE SEQUENCE</scope>
    <source>
        <strain evidence="7">CBHHK067</strain>
    </source>
</reference>
<evidence type="ECO:0000256" key="2">
    <source>
        <dbReference type="ARBA" id="ARBA00022692"/>
    </source>
</evidence>
<evidence type="ECO:0000256" key="4">
    <source>
        <dbReference type="ARBA" id="ARBA00023136"/>
    </source>
</evidence>
<dbReference type="Pfam" id="PF07690">
    <property type="entry name" value="MFS_1"/>
    <property type="match status" value="1"/>
</dbReference>
<feature type="transmembrane region" description="Helical" evidence="5">
    <location>
        <begin position="76"/>
        <end position="97"/>
    </location>
</feature>
<name>A0AAD7DIY3_MYCRO</name>
<keyword evidence="8" id="KW-1185">Reference proteome</keyword>
<evidence type="ECO:0000259" key="6">
    <source>
        <dbReference type="PROSITE" id="PS50850"/>
    </source>
</evidence>
<dbReference type="GO" id="GO:0005886">
    <property type="term" value="C:plasma membrane"/>
    <property type="evidence" value="ECO:0007669"/>
    <property type="project" value="TreeGrafter"/>
</dbReference>